<sequence length="55" mass="6274">MICVGIIYFSQLDIIFVESDCVNQLSCIVDSKLTLKKKNKDSRHQFKAAICKLQP</sequence>
<evidence type="ECO:0000313" key="1">
    <source>
        <dbReference type="EMBL" id="KAI0500148.1"/>
    </source>
</evidence>
<reference evidence="1" key="1">
    <citation type="journal article" date="2022" name="Front. Genet.">
        <title>Chromosome-Scale Assembly of the Dendrobium nobile Genome Provides Insights Into the Molecular Mechanism of the Biosynthesis of the Medicinal Active Ingredient of Dendrobium.</title>
        <authorList>
            <person name="Xu Q."/>
            <person name="Niu S.-C."/>
            <person name="Li K.-L."/>
            <person name="Zheng P.-J."/>
            <person name="Zhang X.-J."/>
            <person name="Jia Y."/>
            <person name="Liu Y."/>
            <person name="Niu Y.-X."/>
            <person name="Yu L.-H."/>
            <person name="Chen D.-F."/>
            <person name="Zhang G.-Q."/>
        </authorList>
    </citation>
    <scope>NUCLEOTIDE SEQUENCE</scope>
    <source>
        <tissue evidence="1">Leaf</tissue>
    </source>
</reference>
<organism evidence="1 2">
    <name type="scientific">Dendrobium nobile</name>
    <name type="common">Orchid</name>
    <dbReference type="NCBI Taxonomy" id="94219"/>
    <lineage>
        <taxon>Eukaryota</taxon>
        <taxon>Viridiplantae</taxon>
        <taxon>Streptophyta</taxon>
        <taxon>Embryophyta</taxon>
        <taxon>Tracheophyta</taxon>
        <taxon>Spermatophyta</taxon>
        <taxon>Magnoliopsida</taxon>
        <taxon>Liliopsida</taxon>
        <taxon>Asparagales</taxon>
        <taxon>Orchidaceae</taxon>
        <taxon>Epidendroideae</taxon>
        <taxon>Malaxideae</taxon>
        <taxon>Dendrobiinae</taxon>
        <taxon>Dendrobium</taxon>
    </lineage>
</organism>
<dbReference type="Proteomes" id="UP000829196">
    <property type="component" value="Unassembled WGS sequence"/>
</dbReference>
<proteinExistence type="predicted"/>
<keyword evidence="2" id="KW-1185">Reference proteome</keyword>
<protein>
    <submittedName>
        <fullName evidence="1">Uncharacterized protein</fullName>
    </submittedName>
</protein>
<evidence type="ECO:0000313" key="2">
    <source>
        <dbReference type="Proteomes" id="UP000829196"/>
    </source>
</evidence>
<dbReference type="AlphaFoldDB" id="A0A8T3AVT4"/>
<name>A0A8T3AVT4_DENNO</name>
<gene>
    <name evidence="1" type="ORF">KFK09_018357</name>
</gene>
<comment type="caution">
    <text evidence="1">The sequence shown here is derived from an EMBL/GenBank/DDBJ whole genome shotgun (WGS) entry which is preliminary data.</text>
</comment>
<accession>A0A8T3AVT4</accession>
<dbReference type="EMBL" id="JAGYWB010000013">
    <property type="protein sequence ID" value="KAI0500148.1"/>
    <property type="molecule type" value="Genomic_DNA"/>
</dbReference>